<comment type="caution">
    <text evidence="1">The sequence shown here is derived from an EMBL/GenBank/DDBJ whole genome shotgun (WGS) entry which is preliminary data.</text>
</comment>
<reference evidence="1 2" key="1">
    <citation type="submission" date="2016-01" db="EMBL/GenBank/DDBJ databases">
        <authorList>
            <person name="Regsiter A."/>
            <person name="william w."/>
        </authorList>
    </citation>
    <scope>NUCLEOTIDE SEQUENCE [LARGE SCALE GENOMIC DNA]</scope>
    <source>
        <strain evidence="1 2">CFBP 5494</strain>
    </source>
</reference>
<dbReference type="Proteomes" id="UP000191933">
    <property type="component" value="Unassembled WGS sequence"/>
</dbReference>
<evidence type="ECO:0000313" key="1">
    <source>
        <dbReference type="EMBL" id="CUW87453.1"/>
    </source>
</evidence>
<sequence>MTFSAFTPIEEAIIGEIRALEDQQIHYYLSADGLTVLARAEHNILGGGIPPEIVGRLDLGEKIRTIRNRPNHSGLSVDEILLLGIYPGILEIVVVTPSGSLYRATTHEWHKEDNYIEKHRQTILRVSPELSLMINRGTVQDDDLRQLADRMPRHFLMFRLYELGHVDYQVEHSIEDHMLLVDLGKTRLKAMWHRYLQDRLR</sequence>
<dbReference type="EMBL" id="FBVY01000004">
    <property type="protein sequence ID" value="CUW87453.1"/>
    <property type="molecule type" value="Genomic_DNA"/>
</dbReference>
<dbReference type="AlphaFoldDB" id="A0A9W5AZD4"/>
<gene>
    <name evidence="1" type="ORF">AGR2A_Cc120052</name>
</gene>
<dbReference type="RefSeq" id="WP_080822708.1">
    <property type="nucleotide sequence ID" value="NZ_LT009718.1"/>
</dbReference>
<evidence type="ECO:0000313" key="2">
    <source>
        <dbReference type="Proteomes" id="UP000191933"/>
    </source>
</evidence>
<accession>A0A9W5AZD4</accession>
<proteinExistence type="predicted"/>
<protein>
    <submittedName>
        <fullName evidence="1">Uncharacterized protein</fullName>
    </submittedName>
</protein>
<organism evidence="1 2">
    <name type="scientific">Agrobacterium genomosp. 2 str. CFBP 5494</name>
    <dbReference type="NCBI Taxonomy" id="1183436"/>
    <lineage>
        <taxon>Bacteria</taxon>
        <taxon>Pseudomonadati</taxon>
        <taxon>Pseudomonadota</taxon>
        <taxon>Alphaproteobacteria</taxon>
        <taxon>Hyphomicrobiales</taxon>
        <taxon>Rhizobiaceae</taxon>
        <taxon>Rhizobium/Agrobacterium group</taxon>
        <taxon>Agrobacterium</taxon>
        <taxon>Agrobacterium tumefaciens complex</taxon>
    </lineage>
</organism>
<keyword evidence="2" id="KW-1185">Reference proteome</keyword>
<name>A0A9W5AZD4_9HYPH</name>